<keyword evidence="7" id="KW-1185">Reference proteome</keyword>
<organism evidence="6 7">
    <name type="scientific">Fasciolopsis buskii</name>
    <dbReference type="NCBI Taxonomy" id="27845"/>
    <lineage>
        <taxon>Eukaryota</taxon>
        <taxon>Metazoa</taxon>
        <taxon>Spiralia</taxon>
        <taxon>Lophotrochozoa</taxon>
        <taxon>Platyhelminthes</taxon>
        <taxon>Trematoda</taxon>
        <taxon>Digenea</taxon>
        <taxon>Plagiorchiida</taxon>
        <taxon>Echinostomata</taxon>
        <taxon>Echinostomatoidea</taxon>
        <taxon>Fasciolidae</taxon>
        <taxon>Fasciolopsis</taxon>
    </lineage>
</organism>
<evidence type="ECO:0000313" key="6">
    <source>
        <dbReference type="EMBL" id="KAA0200739.1"/>
    </source>
</evidence>
<evidence type="ECO:0000256" key="2">
    <source>
        <dbReference type="ARBA" id="ARBA00022692"/>
    </source>
</evidence>
<keyword evidence="3" id="KW-1133">Transmembrane helix</keyword>
<evidence type="ECO:0000256" key="1">
    <source>
        <dbReference type="ARBA" id="ARBA00004167"/>
    </source>
</evidence>
<protein>
    <submittedName>
        <fullName evidence="6">DnaJ subfamily B member</fullName>
    </submittedName>
</protein>
<dbReference type="InterPro" id="IPR051100">
    <property type="entry name" value="DnaJ_subfamily_B/C"/>
</dbReference>
<dbReference type="GO" id="GO:0005789">
    <property type="term" value="C:endoplasmic reticulum membrane"/>
    <property type="evidence" value="ECO:0007669"/>
    <property type="project" value="TreeGrafter"/>
</dbReference>
<dbReference type="InterPro" id="IPR015399">
    <property type="entry name" value="DUF1977_DnaJ-like"/>
</dbReference>
<keyword evidence="2" id="KW-0812">Transmembrane</keyword>
<dbReference type="PANTHER" id="PTHR43908:SF3">
    <property type="entry name" value="AT29763P-RELATED"/>
    <property type="match status" value="1"/>
</dbReference>
<sequence>MIVYICFRSSSSCKESLIWFGLEVVKQLNGRINFTYVCLFSSCHILGSSLPNCNLLLNVALSREKVEIYETSDGKFVRSVSEDSSVIRFSSSTVDGNVIIRYSKYPIERFTENRQIPYYVKTTFRSDFDGNLNRLEVQIEEEYANNLRIHCYREREYKESLLYRARYYGDAQGHERAQKIQLQSCDRLVQIFGS</sequence>
<dbReference type="GO" id="GO:0071218">
    <property type="term" value="P:cellular response to misfolded protein"/>
    <property type="evidence" value="ECO:0007669"/>
    <property type="project" value="TreeGrafter"/>
</dbReference>
<evidence type="ECO:0000259" key="5">
    <source>
        <dbReference type="Pfam" id="PF09320"/>
    </source>
</evidence>
<dbReference type="Pfam" id="PF09320">
    <property type="entry name" value="DUF1977"/>
    <property type="match status" value="1"/>
</dbReference>
<proteinExistence type="predicted"/>
<dbReference type="PANTHER" id="PTHR43908">
    <property type="entry name" value="AT29763P-RELATED"/>
    <property type="match status" value="1"/>
</dbReference>
<feature type="domain" description="DUF1977" evidence="5">
    <location>
        <begin position="103"/>
        <end position="188"/>
    </location>
</feature>
<dbReference type="GO" id="GO:0030544">
    <property type="term" value="F:Hsp70 protein binding"/>
    <property type="evidence" value="ECO:0007669"/>
    <property type="project" value="TreeGrafter"/>
</dbReference>
<dbReference type="OrthoDB" id="442087at2759"/>
<reference evidence="6" key="1">
    <citation type="submission" date="2019-05" db="EMBL/GenBank/DDBJ databases">
        <title>Annotation for the trematode Fasciolopsis buski.</title>
        <authorList>
            <person name="Choi Y.-J."/>
        </authorList>
    </citation>
    <scope>NUCLEOTIDE SEQUENCE</scope>
    <source>
        <strain evidence="6">HT</strain>
        <tissue evidence="6">Whole worm</tissue>
    </source>
</reference>
<name>A0A8E0VQ98_9TREM</name>
<evidence type="ECO:0000256" key="4">
    <source>
        <dbReference type="ARBA" id="ARBA00023136"/>
    </source>
</evidence>
<dbReference type="AlphaFoldDB" id="A0A8E0VQ98"/>
<dbReference type="Proteomes" id="UP000728185">
    <property type="component" value="Unassembled WGS sequence"/>
</dbReference>
<comment type="subcellular location">
    <subcellularLocation>
        <location evidence="1">Membrane</location>
        <topology evidence="1">Single-pass membrane protein</topology>
    </subcellularLocation>
</comment>
<accession>A0A8E0VQ98</accession>
<keyword evidence="4" id="KW-0472">Membrane</keyword>
<dbReference type="EMBL" id="LUCM01000320">
    <property type="protein sequence ID" value="KAA0200739.1"/>
    <property type="molecule type" value="Genomic_DNA"/>
</dbReference>
<comment type="caution">
    <text evidence="6">The sequence shown here is derived from an EMBL/GenBank/DDBJ whole genome shotgun (WGS) entry which is preliminary data.</text>
</comment>
<gene>
    <name evidence="6" type="ORF">FBUS_08946</name>
</gene>
<evidence type="ECO:0000256" key="3">
    <source>
        <dbReference type="ARBA" id="ARBA00022989"/>
    </source>
</evidence>
<evidence type="ECO:0000313" key="7">
    <source>
        <dbReference type="Proteomes" id="UP000728185"/>
    </source>
</evidence>